<dbReference type="EMBL" id="MWIO01000007">
    <property type="protein sequence ID" value="THD09572.1"/>
    <property type="molecule type" value="Genomic_DNA"/>
</dbReference>
<dbReference type="OrthoDB" id="2959414at2"/>
<dbReference type="PANTHER" id="PTHR35010:SF4">
    <property type="entry name" value="BLL5781 PROTEIN"/>
    <property type="match status" value="1"/>
</dbReference>
<dbReference type="InterPro" id="IPR010982">
    <property type="entry name" value="Lambda_DNA-bd_dom_sf"/>
</dbReference>
<dbReference type="GO" id="GO:0003677">
    <property type="term" value="F:DNA binding"/>
    <property type="evidence" value="ECO:0007669"/>
    <property type="project" value="InterPro"/>
</dbReference>
<dbReference type="PROSITE" id="PS50943">
    <property type="entry name" value="HTH_CROC1"/>
    <property type="match status" value="1"/>
</dbReference>
<keyword evidence="3" id="KW-1185">Reference proteome</keyword>
<protein>
    <submittedName>
        <fullName evidence="2">Transcriptional regulator</fullName>
    </submittedName>
</protein>
<sequence>MVSTNAGFAQPHPPIGALLREWRTTRRMSQLELALEAGISARHLSYVETGKARASRELIGRLADVFAMPLRERNALLLAGGYAPQYQENALAAPALERMRQAIELIIAHQEPYPAFVIDRQWNVLMANAAAVRVNQLLMDGRESRHANLLHQVFDPDDFRSVIVNWPEVAEKFIRHVHEQLAAVPTDRTLQDLLADVLAYRDVPAHWRLRDLQDMPAPVLTLVFRSRLGELRFFETITTFSMPRDVTLDELRIECAFPADDHTAAVCAGLAASA</sequence>
<dbReference type="InterPro" id="IPR041413">
    <property type="entry name" value="MLTR_LBD"/>
</dbReference>
<dbReference type="Gene3D" id="3.30.450.180">
    <property type="match status" value="1"/>
</dbReference>
<feature type="domain" description="HTH cro/C1-type" evidence="1">
    <location>
        <begin position="19"/>
        <end position="73"/>
    </location>
</feature>
<dbReference type="Gene3D" id="1.10.260.40">
    <property type="entry name" value="lambda repressor-like DNA-binding domains"/>
    <property type="match status" value="1"/>
</dbReference>
<dbReference type="InterPro" id="IPR001387">
    <property type="entry name" value="Cro/C1-type_HTH"/>
</dbReference>
<gene>
    <name evidence="2" type="ORF">B1991_01935</name>
</gene>
<dbReference type="AlphaFoldDB" id="A0A4S3KL40"/>
<dbReference type="SUPFAM" id="SSF47413">
    <property type="entry name" value="lambda repressor-like DNA-binding domains"/>
    <property type="match status" value="1"/>
</dbReference>
<comment type="caution">
    <text evidence="2">The sequence shown here is derived from an EMBL/GenBank/DDBJ whole genome shotgun (WGS) entry which is preliminary data.</text>
</comment>
<accession>A0A4S3KL40</accession>
<dbReference type="Pfam" id="PF17765">
    <property type="entry name" value="MLTR_LBD"/>
    <property type="match status" value="1"/>
</dbReference>
<dbReference type="RefSeq" id="WP_136257028.1">
    <property type="nucleotide sequence ID" value="NZ_MWIO01000007.1"/>
</dbReference>
<dbReference type="Proteomes" id="UP000306317">
    <property type="component" value="Unassembled WGS sequence"/>
</dbReference>
<reference evidence="2 3" key="1">
    <citation type="submission" date="2017-02" db="EMBL/GenBank/DDBJ databases">
        <title>Whole genome sequencing of Rhodanobacter lindaniclasticus DSM 17932.</title>
        <authorList>
            <person name="Kumar S."/>
            <person name="Patil P."/>
            <person name="Patil P.B."/>
        </authorList>
    </citation>
    <scope>NUCLEOTIDE SEQUENCE [LARGE SCALE GENOMIC DNA]</scope>
    <source>
        <strain evidence="2 3">DSM 17932</strain>
    </source>
</reference>
<organism evidence="2 3">
    <name type="scientific">Rhodanobacter lindaniclasticus</name>
    <dbReference type="NCBI Taxonomy" id="75310"/>
    <lineage>
        <taxon>Bacteria</taxon>
        <taxon>Pseudomonadati</taxon>
        <taxon>Pseudomonadota</taxon>
        <taxon>Gammaproteobacteria</taxon>
        <taxon>Lysobacterales</taxon>
        <taxon>Rhodanobacteraceae</taxon>
        <taxon>Rhodanobacter</taxon>
    </lineage>
</organism>
<evidence type="ECO:0000313" key="2">
    <source>
        <dbReference type="EMBL" id="THD09572.1"/>
    </source>
</evidence>
<evidence type="ECO:0000313" key="3">
    <source>
        <dbReference type="Proteomes" id="UP000306317"/>
    </source>
</evidence>
<dbReference type="SMART" id="SM00530">
    <property type="entry name" value="HTH_XRE"/>
    <property type="match status" value="1"/>
</dbReference>
<dbReference type="CDD" id="cd00093">
    <property type="entry name" value="HTH_XRE"/>
    <property type="match status" value="1"/>
</dbReference>
<dbReference type="Pfam" id="PF13560">
    <property type="entry name" value="HTH_31"/>
    <property type="match status" value="1"/>
</dbReference>
<dbReference type="PANTHER" id="PTHR35010">
    <property type="entry name" value="BLL4672 PROTEIN-RELATED"/>
    <property type="match status" value="1"/>
</dbReference>
<evidence type="ECO:0000259" key="1">
    <source>
        <dbReference type="PROSITE" id="PS50943"/>
    </source>
</evidence>
<proteinExistence type="predicted"/>
<name>A0A4S3KL40_9GAMM</name>